<evidence type="ECO:0000256" key="9">
    <source>
        <dbReference type="ARBA" id="ARBA00022989"/>
    </source>
</evidence>
<evidence type="ECO:0000313" key="15">
    <source>
        <dbReference type="EMBL" id="KAG8434737.1"/>
    </source>
</evidence>
<feature type="domain" description="Ig-like" evidence="14">
    <location>
        <begin position="62"/>
        <end position="146"/>
    </location>
</feature>
<dbReference type="GO" id="GO:0005178">
    <property type="term" value="F:integrin binding"/>
    <property type="evidence" value="ECO:0007669"/>
    <property type="project" value="TreeGrafter"/>
</dbReference>
<dbReference type="InterPro" id="IPR003599">
    <property type="entry name" value="Ig_sub"/>
</dbReference>
<dbReference type="EMBL" id="JAACNH010000008">
    <property type="protein sequence ID" value="KAG8434737.1"/>
    <property type="molecule type" value="Genomic_DNA"/>
</dbReference>
<dbReference type="Pfam" id="PF13927">
    <property type="entry name" value="Ig_3"/>
    <property type="match status" value="2"/>
</dbReference>
<proteinExistence type="inferred from homology"/>
<comment type="similarity">
    <text evidence="3">Belongs to the immunoglobulin superfamily.</text>
</comment>
<dbReference type="PANTHER" id="PTHR44598">
    <property type="entry name" value="JUNCTIONAL ADHESION MOLECULE C"/>
    <property type="match status" value="1"/>
</dbReference>
<evidence type="ECO:0000259" key="14">
    <source>
        <dbReference type="PROSITE" id="PS50835"/>
    </source>
</evidence>
<sequence>MESRQQQPEGSFIAYYFPFRWKSLSAKMAARRVTVTGILLFLIQGCSILAVELGTSNSNPVVEEHERVELSCIIKSTNTKEPRIEWKKIRDGQPHYVYYDKHIQGDLKDRARIQSKSSLVIQNTSRTDNGKYRCEVAAFDDDKKIAEIYIFLTVQVKPVIPKCTVPQSVPVGKSTVLHCQENEGYPNSVYRWYRNSEALPDDSKSSLKFHNSSFTLDPKTGTLTFAAVNKGDMGHYYCIASNDAGSAKCEEQQLEVYDLNIGGIVGGILVVLLVLALISGGIFCAYRKGYCARTSRPRGQNYKNPAKAEGVNYMRTNDEGDFRHKSSFII</sequence>
<dbReference type="GO" id="GO:0042803">
    <property type="term" value="F:protein homodimerization activity"/>
    <property type="evidence" value="ECO:0007669"/>
    <property type="project" value="InterPro"/>
</dbReference>
<accession>A0A8T2IT41</accession>
<keyword evidence="6 13" id="KW-0812">Transmembrane</keyword>
<evidence type="ECO:0000256" key="11">
    <source>
        <dbReference type="ARBA" id="ARBA00023157"/>
    </source>
</evidence>
<reference evidence="15" key="1">
    <citation type="thesis" date="2020" institute="ProQuest LLC" country="789 East Eisenhower Parkway, Ann Arbor, MI, USA">
        <title>Comparative Genomics and Chromosome Evolution.</title>
        <authorList>
            <person name="Mudd A.B."/>
        </authorList>
    </citation>
    <scope>NUCLEOTIDE SEQUENCE</scope>
    <source>
        <strain evidence="15">Female2</strain>
        <tissue evidence="15">Blood</tissue>
    </source>
</reference>
<dbReference type="InterPro" id="IPR042974">
    <property type="entry name" value="JAM-C"/>
</dbReference>
<evidence type="ECO:0000256" key="2">
    <source>
        <dbReference type="ARBA" id="ARBA00004435"/>
    </source>
</evidence>
<dbReference type="SMART" id="SM00409">
    <property type="entry name" value="IG"/>
    <property type="match status" value="2"/>
</dbReference>
<dbReference type="FunFam" id="2.60.40.10:FF:000342">
    <property type="entry name" value="Junctional adhesion molecule A"/>
    <property type="match status" value="1"/>
</dbReference>
<gene>
    <name evidence="15" type="ORF">GDO86_012912</name>
</gene>
<dbReference type="SUPFAM" id="SSF48726">
    <property type="entry name" value="Immunoglobulin"/>
    <property type="match status" value="2"/>
</dbReference>
<dbReference type="GO" id="GO:0046982">
    <property type="term" value="F:protein heterodimerization activity"/>
    <property type="evidence" value="ECO:0007669"/>
    <property type="project" value="InterPro"/>
</dbReference>
<dbReference type="GO" id="GO:0098632">
    <property type="term" value="F:cell-cell adhesion mediator activity"/>
    <property type="evidence" value="ECO:0007669"/>
    <property type="project" value="TreeGrafter"/>
</dbReference>
<dbReference type="GO" id="GO:0005886">
    <property type="term" value="C:plasma membrane"/>
    <property type="evidence" value="ECO:0007669"/>
    <property type="project" value="UniProtKB-SubCell"/>
</dbReference>
<evidence type="ECO:0000256" key="12">
    <source>
        <dbReference type="ARBA" id="ARBA00023319"/>
    </source>
</evidence>
<keyword evidence="10 13" id="KW-0472">Membrane</keyword>
<name>A0A8T2IT41_9PIPI</name>
<dbReference type="GO" id="GO:0005923">
    <property type="term" value="C:bicellular tight junction"/>
    <property type="evidence" value="ECO:0007669"/>
    <property type="project" value="UniProtKB-SubCell"/>
</dbReference>
<keyword evidence="8" id="KW-0965">Cell junction</keyword>
<keyword evidence="5" id="KW-1003">Cell membrane</keyword>
<dbReference type="InterPro" id="IPR003598">
    <property type="entry name" value="Ig_sub2"/>
</dbReference>
<dbReference type="PROSITE" id="PS50835">
    <property type="entry name" value="IG_LIKE"/>
    <property type="match status" value="2"/>
</dbReference>
<feature type="domain" description="Ig-like" evidence="14">
    <location>
        <begin position="161"/>
        <end position="255"/>
    </location>
</feature>
<dbReference type="InterPro" id="IPR013783">
    <property type="entry name" value="Ig-like_fold"/>
</dbReference>
<dbReference type="GO" id="GO:0044291">
    <property type="term" value="C:cell-cell contact zone"/>
    <property type="evidence" value="ECO:0007669"/>
    <property type="project" value="TreeGrafter"/>
</dbReference>
<organism evidence="15 16">
    <name type="scientific">Hymenochirus boettgeri</name>
    <name type="common">Congo dwarf clawed frog</name>
    <dbReference type="NCBI Taxonomy" id="247094"/>
    <lineage>
        <taxon>Eukaryota</taxon>
        <taxon>Metazoa</taxon>
        <taxon>Chordata</taxon>
        <taxon>Craniata</taxon>
        <taxon>Vertebrata</taxon>
        <taxon>Euteleostomi</taxon>
        <taxon>Amphibia</taxon>
        <taxon>Batrachia</taxon>
        <taxon>Anura</taxon>
        <taxon>Pipoidea</taxon>
        <taxon>Pipidae</taxon>
        <taxon>Pipinae</taxon>
        <taxon>Hymenochirus</taxon>
    </lineage>
</organism>
<dbReference type="SMART" id="SM00408">
    <property type="entry name" value="IGc2"/>
    <property type="match status" value="2"/>
</dbReference>
<evidence type="ECO:0000313" key="16">
    <source>
        <dbReference type="Proteomes" id="UP000812440"/>
    </source>
</evidence>
<dbReference type="PANTHER" id="PTHR44598:SF2">
    <property type="entry name" value="JUNCTIONAL ADHESION MOLECULE C"/>
    <property type="match status" value="1"/>
</dbReference>
<dbReference type="AlphaFoldDB" id="A0A8T2IT41"/>
<dbReference type="Gene3D" id="2.60.40.10">
    <property type="entry name" value="Immunoglobulins"/>
    <property type="match status" value="2"/>
</dbReference>
<evidence type="ECO:0000256" key="10">
    <source>
        <dbReference type="ARBA" id="ARBA00023136"/>
    </source>
</evidence>
<dbReference type="OrthoDB" id="9942446at2759"/>
<evidence type="ECO:0000256" key="4">
    <source>
        <dbReference type="ARBA" id="ARBA00022427"/>
    </source>
</evidence>
<keyword evidence="7" id="KW-0732">Signal</keyword>
<evidence type="ECO:0000256" key="13">
    <source>
        <dbReference type="SAM" id="Phobius"/>
    </source>
</evidence>
<dbReference type="InterPro" id="IPR036179">
    <property type="entry name" value="Ig-like_dom_sf"/>
</dbReference>
<evidence type="ECO:0000256" key="7">
    <source>
        <dbReference type="ARBA" id="ARBA00022729"/>
    </source>
</evidence>
<comment type="subcellular location">
    <subcellularLocation>
        <location evidence="2">Cell junction</location>
        <location evidence="2">Tight junction</location>
    </subcellularLocation>
    <subcellularLocation>
        <location evidence="1">Cell membrane</location>
        <topology evidence="1">Single-pass type I membrane protein</topology>
    </subcellularLocation>
</comment>
<keyword evidence="12" id="KW-0393">Immunoglobulin domain</keyword>
<keyword evidence="16" id="KW-1185">Reference proteome</keyword>
<keyword evidence="4" id="KW-0796">Tight junction</keyword>
<dbReference type="GO" id="GO:0016477">
    <property type="term" value="P:cell migration"/>
    <property type="evidence" value="ECO:0007669"/>
    <property type="project" value="TreeGrafter"/>
</dbReference>
<evidence type="ECO:0000256" key="8">
    <source>
        <dbReference type="ARBA" id="ARBA00022949"/>
    </source>
</evidence>
<evidence type="ECO:0000256" key="3">
    <source>
        <dbReference type="ARBA" id="ARBA00008637"/>
    </source>
</evidence>
<evidence type="ECO:0000256" key="1">
    <source>
        <dbReference type="ARBA" id="ARBA00004251"/>
    </source>
</evidence>
<comment type="caution">
    <text evidence="15">The sequence shown here is derived from an EMBL/GenBank/DDBJ whole genome shotgun (WGS) entry which is preliminary data.</text>
</comment>
<keyword evidence="9 13" id="KW-1133">Transmembrane helix</keyword>
<dbReference type="Proteomes" id="UP000812440">
    <property type="component" value="Chromosome 7"/>
</dbReference>
<keyword evidence="11" id="KW-1015">Disulfide bond</keyword>
<feature type="transmembrane region" description="Helical" evidence="13">
    <location>
        <begin position="261"/>
        <end position="286"/>
    </location>
</feature>
<dbReference type="InterPro" id="IPR007110">
    <property type="entry name" value="Ig-like_dom"/>
</dbReference>
<protein>
    <recommendedName>
        <fullName evidence="14">Ig-like domain-containing protein</fullName>
    </recommendedName>
</protein>
<evidence type="ECO:0000256" key="5">
    <source>
        <dbReference type="ARBA" id="ARBA00022475"/>
    </source>
</evidence>
<dbReference type="GO" id="GO:0098636">
    <property type="term" value="C:protein complex involved in cell adhesion"/>
    <property type="evidence" value="ECO:0007669"/>
    <property type="project" value="TreeGrafter"/>
</dbReference>
<evidence type="ECO:0000256" key="6">
    <source>
        <dbReference type="ARBA" id="ARBA00022692"/>
    </source>
</evidence>